<evidence type="ECO:0000256" key="1">
    <source>
        <dbReference type="ARBA" id="ARBA00022603"/>
    </source>
</evidence>
<dbReference type="PANTHER" id="PTHR11061">
    <property type="entry name" value="RNA M5U METHYLTRANSFERASE"/>
    <property type="match status" value="1"/>
</dbReference>
<accession>A0ABY5AL50</accession>
<dbReference type="PANTHER" id="PTHR11061:SF30">
    <property type="entry name" value="TRNA (URACIL(54)-C(5))-METHYLTRANSFERASE"/>
    <property type="match status" value="1"/>
</dbReference>
<organism evidence="6 7">
    <name type="scientific">Arcanobacterium pinnipediorum</name>
    <dbReference type="NCBI Taxonomy" id="1503041"/>
    <lineage>
        <taxon>Bacteria</taxon>
        <taxon>Bacillati</taxon>
        <taxon>Actinomycetota</taxon>
        <taxon>Actinomycetes</taxon>
        <taxon>Actinomycetales</taxon>
        <taxon>Actinomycetaceae</taxon>
        <taxon>Arcanobacterium</taxon>
    </lineage>
</organism>
<comment type="similarity">
    <text evidence="4">Belongs to the class I-like SAM-binding methyltransferase superfamily. RNA M5U methyltransferase family.</text>
</comment>
<dbReference type="InterPro" id="IPR029063">
    <property type="entry name" value="SAM-dependent_MTases_sf"/>
</dbReference>
<evidence type="ECO:0000313" key="6">
    <source>
        <dbReference type="EMBL" id="USR80131.1"/>
    </source>
</evidence>
<dbReference type="SUPFAM" id="SSF53335">
    <property type="entry name" value="S-adenosyl-L-methionine-dependent methyltransferases"/>
    <property type="match status" value="1"/>
</dbReference>
<dbReference type="Pfam" id="PF01938">
    <property type="entry name" value="TRAM"/>
    <property type="match status" value="1"/>
</dbReference>
<reference evidence="6" key="1">
    <citation type="submission" date="2022-06" db="EMBL/GenBank/DDBJ databases">
        <title>Complete Genome Sequence of Arcanobacterium pinnipediorum strain DSM 28752 isolated from a harbour seal.</title>
        <authorList>
            <person name="Borowiak M."/>
            <person name="Kreitlow A."/>
            <person name="Alssahen M."/>
            <person name="Malorny B."/>
            <person name="Laemmler C."/>
            <person name="Prenger-Berninghoff E."/>
            <person name="Siebert U."/>
            <person name="Ploetz M."/>
            <person name="Abdulmawjood A."/>
        </authorList>
    </citation>
    <scope>NUCLEOTIDE SEQUENCE</scope>
    <source>
        <strain evidence="6">DSM 28752</strain>
    </source>
</reference>
<evidence type="ECO:0000256" key="4">
    <source>
        <dbReference type="PROSITE-ProRule" id="PRU01024"/>
    </source>
</evidence>
<keyword evidence="1 4" id="KW-0489">Methyltransferase</keyword>
<dbReference type="Proteomes" id="UP001056109">
    <property type="component" value="Chromosome"/>
</dbReference>
<keyword evidence="3 4" id="KW-0949">S-adenosyl-L-methionine</keyword>
<feature type="binding site" evidence="4">
    <location>
        <position position="334"/>
    </location>
    <ligand>
        <name>S-adenosyl-L-methionine</name>
        <dbReference type="ChEBI" id="CHEBI:59789"/>
    </ligand>
</feature>
<sequence length="402" mass="43255">MATLRIDITDIAHGGLGVGRDGNRVVFVRGALPGETVDVDVVKERTKWARGVVSDVVVPSPHRTEVTWAHGAAQVTGAADFSHVQLDYQRELKTMVLSSALRRIGGNELSEHLASRGISPVVGAVEATDGWHTRTRADLVKLAHGFGMHREHSHEIVAISELPLVVPDLESMIFDLDWDSTFQPGKRVRFVAPSTGENIAICDGKAYSAPRVRTVNEIIETVSTNDALYDYHVAADGFWQVHFRAPGVLQREVVARAQVRTGDSVLELFSGSGLFSVPLAQATGPKGSLLGVEGSSRAVADAVKNLSDMKWATAKVEQIRNHLPSVKADVVVADPPRQGLGVELADQIARSQARSIVVVSCDPASAARDIGAMVKAGRTVESMSGFDIFPHTHHLEVVTELS</sequence>
<dbReference type="PROSITE" id="PS51687">
    <property type="entry name" value="SAM_MT_RNA_M5U"/>
    <property type="match status" value="1"/>
</dbReference>
<evidence type="ECO:0000256" key="3">
    <source>
        <dbReference type="ARBA" id="ARBA00022691"/>
    </source>
</evidence>
<dbReference type="InterPro" id="IPR010280">
    <property type="entry name" value="U5_MeTrfase_fam"/>
</dbReference>
<dbReference type="InterPro" id="IPR002792">
    <property type="entry name" value="TRAM_dom"/>
</dbReference>
<proteinExistence type="inferred from homology"/>
<dbReference type="Gene3D" id="2.40.50.140">
    <property type="entry name" value="Nucleic acid-binding proteins"/>
    <property type="match status" value="1"/>
</dbReference>
<dbReference type="InterPro" id="IPR012340">
    <property type="entry name" value="NA-bd_OB-fold"/>
</dbReference>
<keyword evidence="2 4" id="KW-0808">Transferase</keyword>
<dbReference type="PROSITE" id="PS01231">
    <property type="entry name" value="TRMA_2"/>
    <property type="match status" value="1"/>
</dbReference>
<dbReference type="SUPFAM" id="SSF50249">
    <property type="entry name" value="Nucleic acid-binding proteins"/>
    <property type="match status" value="1"/>
</dbReference>
<feature type="binding site" evidence="4">
    <location>
        <position position="240"/>
    </location>
    <ligand>
        <name>S-adenosyl-L-methionine</name>
        <dbReference type="ChEBI" id="CHEBI:59789"/>
    </ligand>
</feature>
<dbReference type="Gene3D" id="3.40.50.150">
    <property type="entry name" value="Vaccinia Virus protein VP39"/>
    <property type="match status" value="1"/>
</dbReference>
<dbReference type="PROSITE" id="PS50926">
    <property type="entry name" value="TRAM"/>
    <property type="match status" value="1"/>
</dbReference>
<evidence type="ECO:0000259" key="5">
    <source>
        <dbReference type="PROSITE" id="PS50926"/>
    </source>
</evidence>
<dbReference type="EMBL" id="CP099547">
    <property type="protein sequence ID" value="USR80131.1"/>
    <property type="molecule type" value="Genomic_DNA"/>
</dbReference>
<name>A0ABY5AL50_9ACTO</name>
<dbReference type="RefSeq" id="WP_252673981.1">
    <property type="nucleotide sequence ID" value="NZ_CP099547.1"/>
</dbReference>
<protein>
    <submittedName>
        <fullName evidence="6">TRAM domain-containing protein</fullName>
    </submittedName>
</protein>
<feature type="binding site" evidence="4">
    <location>
        <position position="269"/>
    </location>
    <ligand>
        <name>S-adenosyl-L-methionine</name>
        <dbReference type="ChEBI" id="CHEBI:59789"/>
    </ligand>
</feature>
<dbReference type="InterPro" id="IPR030391">
    <property type="entry name" value="MeTrfase_TrmA_CS"/>
</dbReference>
<gene>
    <name evidence="6" type="ORF">NG665_03925</name>
</gene>
<dbReference type="CDD" id="cd02440">
    <property type="entry name" value="AdoMet_MTases"/>
    <property type="match status" value="1"/>
</dbReference>
<keyword evidence="7" id="KW-1185">Reference proteome</keyword>
<dbReference type="Pfam" id="PF05958">
    <property type="entry name" value="tRNA_U5-meth_tr"/>
    <property type="match status" value="1"/>
</dbReference>
<feature type="active site" description="Nucleophile" evidence="4">
    <location>
        <position position="361"/>
    </location>
</feature>
<evidence type="ECO:0000313" key="7">
    <source>
        <dbReference type="Proteomes" id="UP001056109"/>
    </source>
</evidence>
<feature type="domain" description="TRAM" evidence="5">
    <location>
        <begin position="1"/>
        <end position="55"/>
    </location>
</feature>
<evidence type="ECO:0000256" key="2">
    <source>
        <dbReference type="ARBA" id="ARBA00022679"/>
    </source>
</evidence>
<feature type="binding site" evidence="4">
    <location>
        <position position="293"/>
    </location>
    <ligand>
        <name>S-adenosyl-L-methionine</name>
        <dbReference type="ChEBI" id="CHEBI:59789"/>
    </ligand>
</feature>